<name>A0A5C6A1F3_9BACT</name>
<comment type="caution">
    <text evidence="1">The sequence shown here is derived from an EMBL/GenBank/DDBJ whole genome shotgun (WGS) entry which is preliminary data.</text>
</comment>
<dbReference type="AlphaFoldDB" id="A0A5C6A1F3"/>
<protein>
    <submittedName>
        <fullName evidence="1">Uncharacterized protein</fullName>
    </submittedName>
</protein>
<sequence>MEMGKFAEYRIPRLALATVVLTPAAAFPLYSLRK</sequence>
<dbReference type="EMBL" id="SJPM01000009">
    <property type="protein sequence ID" value="TWT93662.1"/>
    <property type="molecule type" value="Genomic_DNA"/>
</dbReference>
<organism evidence="1 2">
    <name type="scientific">Neorhodopirellula pilleata</name>
    <dbReference type="NCBI Taxonomy" id="2714738"/>
    <lineage>
        <taxon>Bacteria</taxon>
        <taxon>Pseudomonadati</taxon>
        <taxon>Planctomycetota</taxon>
        <taxon>Planctomycetia</taxon>
        <taxon>Pirellulales</taxon>
        <taxon>Pirellulaceae</taxon>
        <taxon>Neorhodopirellula</taxon>
    </lineage>
</organism>
<dbReference type="Proteomes" id="UP000316213">
    <property type="component" value="Unassembled WGS sequence"/>
</dbReference>
<keyword evidence="2" id="KW-1185">Reference proteome</keyword>
<reference evidence="1 2" key="1">
    <citation type="submission" date="2019-02" db="EMBL/GenBank/DDBJ databases">
        <title>Deep-cultivation of Planctomycetes and their phenomic and genomic characterization uncovers novel biology.</title>
        <authorList>
            <person name="Wiegand S."/>
            <person name="Jogler M."/>
            <person name="Boedeker C."/>
            <person name="Pinto D."/>
            <person name="Vollmers J."/>
            <person name="Rivas-Marin E."/>
            <person name="Kohn T."/>
            <person name="Peeters S.H."/>
            <person name="Heuer A."/>
            <person name="Rast P."/>
            <person name="Oberbeckmann S."/>
            <person name="Bunk B."/>
            <person name="Jeske O."/>
            <person name="Meyerdierks A."/>
            <person name="Storesund J.E."/>
            <person name="Kallscheuer N."/>
            <person name="Luecker S."/>
            <person name="Lage O.M."/>
            <person name="Pohl T."/>
            <person name="Merkel B.J."/>
            <person name="Hornburger P."/>
            <person name="Mueller R.-W."/>
            <person name="Bruemmer F."/>
            <person name="Labrenz M."/>
            <person name="Spormann A.M."/>
            <person name="Op Den Camp H."/>
            <person name="Overmann J."/>
            <person name="Amann R."/>
            <person name="Jetten M.S.M."/>
            <person name="Mascher T."/>
            <person name="Medema M.H."/>
            <person name="Devos D.P."/>
            <person name="Kaster A.-K."/>
            <person name="Ovreas L."/>
            <person name="Rohde M."/>
            <person name="Galperin M.Y."/>
            <person name="Jogler C."/>
        </authorList>
    </citation>
    <scope>NUCLEOTIDE SEQUENCE [LARGE SCALE GENOMIC DNA]</scope>
    <source>
        <strain evidence="1 2">Pla100</strain>
    </source>
</reference>
<proteinExistence type="predicted"/>
<evidence type="ECO:0000313" key="1">
    <source>
        <dbReference type="EMBL" id="TWT93662.1"/>
    </source>
</evidence>
<accession>A0A5C6A1F3</accession>
<gene>
    <name evidence="1" type="ORF">Pla100_41800</name>
</gene>
<evidence type="ECO:0000313" key="2">
    <source>
        <dbReference type="Proteomes" id="UP000316213"/>
    </source>
</evidence>